<proteinExistence type="inferred from homology"/>
<dbReference type="GO" id="GO:0046872">
    <property type="term" value="F:metal ion binding"/>
    <property type="evidence" value="ECO:0007669"/>
    <property type="project" value="UniProtKB-KW"/>
</dbReference>
<dbReference type="InterPro" id="IPR029055">
    <property type="entry name" value="Ntn_hydrolases_N"/>
</dbReference>
<dbReference type="Gene3D" id="2.30.120.10">
    <property type="match status" value="1"/>
</dbReference>
<keyword evidence="5" id="KW-0106">Calcium</keyword>
<keyword evidence="2" id="KW-0378">Hydrolase</keyword>
<keyword evidence="3" id="KW-0865">Zymogen</keyword>
<keyword evidence="6" id="KW-0732">Signal</keyword>
<feature type="binding site" evidence="5">
    <location>
        <position position="333"/>
    </location>
    <ligand>
        <name>Ca(2+)</name>
        <dbReference type="ChEBI" id="CHEBI:29108"/>
    </ligand>
</feature>
<gene>
    <name evidence="7" type="ORF">SAMN05216200_10259</name>
</gene>
<evidence type="ECO:0000256" key="3">
    <source>
        <dbReference type="ARBA" id="ARBA00023145"/>
    </source>
</evidence>
<dbReference type="InterPro" id="IPR014395">
    <property type="entry name" value="Pen/GL7ACA/AHL_acylase"/>
</dbReference>
<feature type="active site" description="Nucleophile" evidence="4">
    <location>
        <position position="260"/>
    </location>
</feature>
<evidence type="ECO:0000256" key="6">
    <source>
        <dbReference type="SAM" id="SignalP"/>
    </source>
</evidence>
<dbReference type="GO" id="GO:0017000">
    <property type="term" value="P:antibiotic biosynthetic process"/>
    <property type="evidence" value="ECO:0007669"/>
    <property type="project" value="InterPro"/>
</dbReference>
<dbReference type="AlphaFoldDB" id="A0A1M7S8U3"/>
<evidence type="ECO:0000313" key="8">
    <source>
        <dbReference type="Proteomes" id="UP000184066"/>
    </source>
</evidence>
<dbReference type="InterPro" id="IPR023343">
    <property type="entry name" value="Penicillin_amidase_dom1"/>
</dbReference>
<dbReference type="STRING" id="1189325.SAMN04488119_103449"/>
<dbReference type="EMBL" id="FRDL01000002">
    <property type="protein sequence ID" value="SHN54911.1"/>
    <property type="molecule type" value="Genomic_DNA"/>
</dbReference>
<feature type="binding site" evidence="5">
    <location>
        <position position="336"/>
    </location>
    <ligand>
        <name>Ca(2+)</name>
        <dbReference type="ChEBI" id="CHEBI:29108"/>
    </ligand>
</feature>
<dbReference type="Gene3D" id="1.10.439.10">
    <property type="entry name" value="Penicillin Amidohydrolase, domain 1"/>
    <property type="match status" value="1"/>
</dbReference>
<evidence type="ECO:0000256" key="5">
    <source>
        <dbReference type="PIRSR" id="PIRSR001227-2"/>
    </source>
</evidence>
<organism evidence="7 8">
    <name type="scientific">Oceanicella actignis</name>
    <dbReference type="NCBI Taxonomy" id="1189325"/>
    <lineage>
        <taxon>Bacteria</taxon>
        <taxon>Pseudomonadati</taxon>
        <taxon>Pseudomonadota</taxon>
        <taxon>Alphaproteobacteria</taxon>
        <taxon>Rhodobacterales</taxon>
        <taxon>Paracoccaceae</taxon>
        <taxon>Oceanicella</taxon>
    </lineage>
</organism>
<comment type="similarity">
    <text evidence="1">Belongs to the peptidase S45 family.</text>
</comment>
<evidence type="ECO:0000313" key="7">
    <source>
        <dbReference type="EMBL" id="SHN54911.1"/>
    </source>
</evidence>
<dbReference type="OrthoDB" id="9760084at2"/>
<feature type="binding site" evidence="5">
    <location>
        <position position="195"/>
    </location>
    <ligand>
        <name>Ca(2+)</name>
        <dbReference type="ChEBI" id="CHEBI:29108"/>
    </ligand>
</feature>
<feature type="chain" id="PRO_5009929099" evidence="6">
    <location>
        <begin position="25"/>
        <end position="828"/>
    </location>
</feature>
<evidence type="ECO:0000256" key="4">
    <source>
        <dbReference type="PIRSR" id="PIRSR001227-1"/>
    </source>
</evidence>
<reference evidence="7 8" key="1">
    <citation type="submission" date="2016-12" db="EMBL/GenBank/DDBJ databases">
        <authorList>
            <person name="Song W.-J."/>
            <person name="Kurnit D.M."/>
        </authorList>
    </citation>
    <scope>NUCLEOTIDE SEQUENCE [LARGE SCALE GENOMIC DNA]</scope>
    <source>
        <strain evidence="7 8">CGMCC 1.10808</strain>
    </source>
</reference>
<dbReference type="InterPro" id="IPR043146">
    <property type="entry name" value="Penicillin_amidase_N_B-knob"/>
</dbReference>
<dbReference type="Proteomes" id="UP000184066">
    <property type="component" value="Unassembled WGS sequence"/>
</dbReference>
<feature type="signal peptide" evidence="6">
    <location>
        <begin position="1"/>
        <end position="24"/>
    </location>
</feature>
<dbReference type="InterPro" id="IPR002692">
    <property type="entry name" value="S45"/>
</dbReference>
<name>A0A1M7S8U3_9RHOB</name>
<dbReference type="Gene3D" id="1.10.1400.10">
    <property type="match status" value="1"/>
</dbReference>
<dbReference type="CDD" id="cd03747">
    <property type="entry name" value="Ntn_PGA_like"/>
    <property type="match status" value="1"/>
</dbReference>
<sequence length="828" mass="89488">MATAFKWLYRALGALAALSALALAAAYLLVAGSLPDYDRDFAVRGLGAPARILRDAHAVPHIRAETEEDAFFALGFAHAQDRLWQMELNRRAAQGRLAELFGPALLPVDRMMRALDLHRLARAAVARQSPRARAALEAYARGVNARLRAVADQALGRGAPEFLFFSRSIAPWTPADSLSIAKLLALRLSDHAAAEVRRAALSLLLPAERLRDIDPDYPEDGSIALPDYAALFPGLRFARPAAGAPRTAQALPAAGRGGASNAWALSGARTAAGKPILANDPHLWLSAPSIWHLARLELPGVGGIMGAAVPGLPLILIGRNERLAWGLTASYGDDADIYIEKLDPEDPSRYLTPEGYAPFRVRRELIQVAGRPPEEVELRWTRHGPVLPPDQLGLAQVTPAGHVAALSWTALTEDDRSFTAAFGLMLARDIDEGAAAMADHVAPPLNVTLADERDVGMIVAGRLPLRHRLNPGKGRLPAPGWVAVNDWTGYLRTPDLPRVMRPASGAVANANNRTAQAPYPRHVSFHWGDPYRIRRIRKELASREFHSRDGAAALQNDAVSEMARAVLPLIARDLWWTGAAAPADPVEARRREALEMLGEWNGEMTQHAPEPLIFAEWMRRLTLRLAADELGPAVELVAGPRPVFVERVFRDIGGAGAWCDVNKTTRVETCAEMAALALDDALGALAERYGPDPRGWRWGEAHVATHEHTPLGRFALLAPLVNITHEASGGDFTLLRAQGAGSGPEPHKVVTAAGMRMVVDFADPDSSLIVISTGQSGHPLSRFYDDQSLLWRRGDALRMSLDFADAEAGAQGVTLLTPLGPEGSDERG</sequence>
<comment type="cofactor">
    <cofactor evidence="5">
        <name>Ca(2+)</name>
        <dbReference type="ChEBI" id="CHEBI:29108"/>
    </cofactor>
    <text evidence="5">Binds 1 Ca(2+) ion per dimer.</text>
</comment>
<dbReference type="PANTHER" id="PTHR34218:SF4">
    <property type="entry name" value="ACYL-HOMOSERINE LACTONE ACYLASE QUIP"/>
    <property type="match status" value="1"/>
</dbReference>
<dbReference type="PANTHER" id="PTHR34218">
    <property type="entry name" value="PEPTIDASE S45 PENICILLIN AMIDASE"/>
    <property type="match status" value="1"/>
</dbReference>
<evidence type="ECO:0000256" key="1">
    <source>
        <dbReference type="ARBA" id="ARBA00006586"/>
    </source>
</evidence>
<keyword evidence="8" id="KW-1185">Reference proteome</keyword>
<dbReference type="Pfam" id="PF01804">
    <property type="entry name" value="Penicil_amidase"/>
    <property type="match status" value="1"/>
</dbReference>
<accession>A0A1M7S8U3</accession>
<dbReference type="Gene3D" id="3.60.20.10">
    <property type="entry name" value="Glutamine Phosphoribosylpyrophosphate, subunit 1, domain 1"/>
    <property type="match status" value="1"/>
</dbReference>
<dbReference type="RefSeq" id="WP_072746165.1">
    <property type="nucleotide sequence ID" value="NZ_FOHL01000003.1"/>
</dbReference>
<dbReference type="SUPFAM" id="SSF56235">
    <property type="entry name" value="N-terminal nucleophile aminohydrolases (Ntn hydrolases)"/>
    <property type="match status" value="1"/>
</dbReference>
<dbReference type="PIRSF" id="PIRSF001227">
    <property type="entry name" value="Pen_acylase"/>
    <property type="match status" value="1"/>
</dbReference>
<dbReference type="GO" id="GO:0016811">
    <property type="term" value="F:hydrolase activity, acting on carbon-nitrogen (but not peptide) bonds, in linear amides"/>
    <property type="evidence" value="ECO:0007669"/>
    <property type="project" value="InterPro"/>
</dbReference>
<protein>
    <submittedName>
        <fullName evidence="7">Penicillin amidase</fullName>
    </submittedName>
</protein>
<evidence type="ECO:0000256" key="2">
    <source>
        <dbReference type="ARBA" id="ARBA00022801"/>
    </source>
</evidence>
<keyword evidence="5" id="KW-0479">Metal-binding</keyword>
<dbReference type="InterPro" id="IPR043147">
    <property type="entry name" value="Penicillin_amidase_A-knob"/>
</dbReference>